<feature type="non-terminal residue" evidence="1">
    <location>
        <position position="271"/>
    </location>
</feature>
<accession>A0AAD6V5Z0</accession>
<proteinExistence type="predicted"/>
<comment type="caution">
    <text evidence="1">The sequence shown here is derived from an EMBL/GenBank/DDBJ whole genome shotgun (WGS) entry which is preliminary data.</text>
</comment>
<dbReference type="AlphaFoldDB" id="A0AAD6V5Z0"/>
<sequence>MTSISNLPQELVGKIVDELRGDVPSLRTCALISPVFLPWTRQHLFSSVRLTARNLFAFRALVTSSPAAASYIRRLDIPMETYHPPSTLSPDTFAQLPHVTHLVAHSDPSGFWHLSPVEERALAGAAQRLTTVHLLIDRLWALPLWATLLDGCPALSALGVHAESNGWSAAEVAIAMPPATKTEVPCLNTLRVSGDVKILIPLAAWLLPRRALDALQKLTLDVLYLRDDYDTLDRDSRPPLVRAAAASLHELTLHLDPRASHSLLAVFVSRV</sequence>
<evidence type="ECO:0000313" key="1">
    <source>
        <dbReference type="EMBL" id="KAJ7203806.1"/>
    </source>
</evidence>
<reference evidence="1" key="1">
    <citation type="submission" date="2023-03" db="EMBL/GenBank/DDBJ databases">
        <title>Massive genome expansion in bonnet fungi (Mycena s.s.) driven by repeated elements and novel gene families across ecological guilds.</title>
        <authorList>
            <consortium name="Lawrence Berkeley National Laboratory"/>
            <person name="Harder C.B."/>
            <person name="Miyauchi S."/>
            <person name="Viragh M."/>
            <person name="Kuo A."/>
            <person name="Thoen E."/>
            <person name="Andreopoulos B."/>
            <person name="Lu D."/>
            <person name="Skrede I."/>
            <person name="Drula E."/>
            <person name="Henrissat B."/>
            <person name="Morin E."/>
            <person name="Kohler A."/>
            <person name="Barry K."/>
            <person name="LaButti K."/>
            <person name="Morin E."/>
            <person name="Salamov A."/>
            <person name="Lipzen A."/>
            <person name="Mereny Z."/>
            <person name="Hegedus B."/>
            <person name="Baldrian P."/>
            <person name="Stursova M."/>
            <person name="Weitz H."/>
            <person name="Taylor A."/>
            <person name="Grigoriev I.V."/>
            <person name="Nagy L.G."/>
            <person name="Martin F."/>
            <person name="Kauserud H."/>
        </authorList>
    </citation>
    <scope>NUCLEOTIDE SEQUENCE</scope>
    <source>
        <strain evidence="1">9144</strain>
    </source>
</reference>
<evidence type="ECO:0000313" key="2">
    <source>
        <dbReference type="Proteomes" id="UP001219525"/>
    </source>
</evidence>
<protein>
    <submittedName>
        <fullName evidence="1">Uncharacterized protein</fullName>
    </submittedName>
</protein>
<name>A0AAD6V5Z0_9AGAR</name>
<organism evidence="1 2">
    <name type="scientific">Mycena pura</name>
    <dbReference type="NCBI Taxonomy" id="153505"/>
    <lineage>
        <taxon>Eukaryota</taxon>
        <taxon>Fungi</taxon>
        <taxon>Dikarya</taxon>
        <taxon>Basidiomycota</taxon>
        <taxon>Agaricomycotina</taxon>
        <taxon>Agaricomycetes</taxon>
        <taxon>Agaricomycetidae</taxon>
        <taxon>Agaricales</taxon>
        <taxon>Marasmiineae</taxon>
        <taxon>Mycenaceae</taxon>
        <taxon>Mycena</taxon>
    </lineage>
</organism>
<dbReference type="Proteomes" id="UP001219525">
    <property type="component" value="Unassembled WGS sequence"/>
</dbReference>
<gene>
    <name evidence="1" type="ORF">GGX14DRAFT_461234</name>
</gene>
<dbReference type="EMBL" id="JARJCW010000049">
    <property type="protein sequence ID" value="KAJ7203806.1"/>
    <property type="molecule type" value="Genomic_DNA"/>
</dbReference>
<keyword evidence="2" id="KW-1185">Reference proteome</keyword>